<evidence type="ECO:0000313" key="3">
    <source>
        <dbReference type="Proteomes" id="UP000184121"/>
    </source>
</evidence>
<name>A0A1M7HX93_9FLAO</name>
<evidence type="ECO:0000256" key="1">
    <source>
        <dbReference type="SAM" id="SignalP"/>
    </source>
</evidence>
<gene>
    <name evidence="2" type="ORF">SAMN05444366_2916</name>
</gene>
<proteinExistence type="predicted"/>
<dbReference type="Proteomes" id="UP000184121">
    <property type="component" value="Unassembled WGS sequence"/>
</dbReference>
<accession>A0A1M7HX93</accession>
<evidence type="ECO:0000313" key="2">
    <source>
        <dbReference type="EMBL" id="SHM33136.1"/>
    </source>
</evidence>
<keyword evidence="1" id="KW-0732">Signal</keyword>
<keyword evidence="3" id="KW-1185">Reference proteome</keyword>
<organism evidence="2 3">
    <name type="scientific">Flavobacterium saccharophilum</name>
    <dbReference type="NCBI Taxonomy" id="29534"/>
    <lineage>
        <taxon>Bacteria</taxon>
        <taxon>Pseudomonadati</taxon>
        <taxon>Bacteroidota</taxon>
        <taxon>Flavobacteriia</taxon>
        <taxon>Flavobacteriales</taxon>
        <taxon>Flavobacteriaceae</taxon>
        <taxon>Flavobacterium</taxon>
    </lineage>
</organism>
<feature type="chain" id="PRO_5013042663" description="WAP domain-containing protein" evidence="1">
    <location>
        <begin position="23"/>
        <end position="109"/>
    </location>
</feature>
<dbReference type="EMBL" id="FRBY01000004">
    <property type="protein sequence ID" value="SHM33136.1"/>
    <property type="molecule type" value="Genomic_DNA"/>
</dbReference>
<sequence length="109" mass="12222">MKIWVTLLSIIVLFLSTVPCSAYSKHSECNVEKNCKNDSHSCGNDCNGKCSPFYACGSCVGFTITQTSLLISEKLEFTTTEILQPISYDKFVDSSFFCKIWQPPKFLTI</sequence>
<protein>
    <recommendedName>
        <fullName evidence="4">WAP domain-containing protein</fullName>
    </recommendedName>
</protein>
<dbReference type="AlphaFoldDB" id="A0A1M7HX93"/>
<dbReference type="STRING" id="29534.SAMN05444366_2916"/>
<feature type="signal peptide" evidence="1">
    <location>
        <begin position="1"/>
        <end position="22"/>
    </location>
</feature>
<reference evidence="3" key="1">
    <citation type="submission" date="2016-11" db="EMBL/GenBank/DDBJ databases">
        <authorList>
            <person name="Varghese N."/>
            <person name="Submissions S."/>
        </authorList>
    </citation>
    <scope>NUCLEOTIDE SEQUENCE [LARGE SCALE GENOMIC DNA]</scope>
    <source>
        <strain evidence="3">DSM 1811</strain>
    </source>
</reference>
<evidence type="ECO:0008006" key="4">
    <source>
        <dbReference type="Google" id="ProtNLM"/>
    </source>
</evidence>